<accession>A0A7X0UBC0</accession>
<dbReference type="Proteomes" id="UP000575083">
    <property type="component" value="Unassembled WGS sequence"/>
</dbReference>
<feature type="signal peptide" evidence="1">
    <location>
        <begin position="1"/>
        <end position="33"/>
    </location>
</feature>
<protein>
    <submittedName>
        <fullName evidence="2">Uncharacterized protein</fullName>
    </submittedName>
</protein>
<proteinExistence type="predicted"/>
<gene>
    <name evidence="2" type="ORF">HNP48_004645</name>
</gene>
<dbReference type="AlphaFoldDB" id="A0A7X0UBC0"/>
<keyword evidence="1" id="KW-0732">Signal</keyword>
<evidence type="ECO:0000256" key="1">
    <source>
        <dbReference type="SAM" id="SignalP"/>
    </source>
</evidence>
<evidence type="ECO:0000313" key="2">
    <source>
        <dbReference type="EMBL" id="MBB6561943.1"/>
    </source>
</evidence>
<reference evidence="2 3" key="1">
    <citation type="submission" date="2020-08" db="EMBL/GenBank/DDBJ databases">
        <title>Functional genomics of gut bacteria from endangered species of beetles.</title>
        <authorList>
            <person name="Carlos-Shanley C."/>
        </authorList>
    </citation>
    <scope>NUCLEOTIDE SEQUENCE [LARGE SCALE GENOMIC DNA]</scope>
    <source>
        <strain evidence="2 3">S00198</strain>
    </source>
</reference>
<comment type="caution">
    <text evidence="2">The sequence shown here is derived from an EMBL/GenBank/DDBJ whole genome shotgun (WGS) entry which is preliminary data.</text>
</comment>
<dbReference type="RefSeq" id="WP_184861482.1">
    <property type="nucleotide sequence ID" value="NZ_JACHLK010000010.1"/>
</dbReference>
<evidence type="ECO:0000313" key="3">
    <source>
        <dbReference type="Proteomes" id="UP000575083"/>
    </source>
</evidence>
<feature type="chain" id="PRO_5030814078" evidence="1">
    <location>
        <begin position="34"/>
        <end position="217"/>
    </location>
</feature>
<organism evidence="2 3">
    <name type="scientific">Acidovorax soli</name>
    <dbReference type="NCBI Taxonomy" id="592050"/>
    <lineage>
        <taxon>Bacteria</taxon>
        <taxon>Pseudomonadati</taxon>
        <taxon>Pseudomonadota</taxon>
        <taxon>Betaproteobacteria</taxon>
        <taxon>Burkholderiales</taxon>
        <taxon>Comamonadaceae</taxon>
        <taxon>Acidovorax</taxon>
    </lineage>
</organism>
<dbReference type="EMBL" id="JACHLK010000010">
    <property type="protein sequence ID" value="MBB6561943.1"/>
    <property type="molecule type" value="Genomic_DNA"/>
</dbReference>
<keyword evidence="3" id="KW-1185">Reference proteome</keyword>
<sequence>MPGAQPIAARALRGALQFAMAALLPVLAGPASAQDCLRLDCGPGEECSIRPARLTARMPGGFAITSIRGHSAIATRGDAGSAVCQPVQQLPQTLSLDQASLYGSVQIAGRLQAPGTLRFEPHDGGALEFRPARAAFHGTGPFFRAHFGRIKLDAAQPPVAITPPRRLAQADCWQAQATAELSDFSVLVGDTSAAGTYPHRARITAIHGFTACTWGGP</sequence>
<name>A0A7X0UBC0_9BURK</name>